<dbReference type="PIRSF" id="PIRSF006293">
    <property type="entry name" value="ExsB"/>
    <property type="match status" value="1"/>
</dbReference>
<dbReference type="EMBL" id="JAFBDQ010000019">
    <property type="protein sequence ID" value="MBM7557875.1"/>
    <property type="molecule type" value="Genomic_DNA"/>
</dbReference>
<dbReference type="PANTHER" id="PTHR42914:SF1">
    <property type="entry name" value="7-CYANO-7-DEAZAGUANINE SYNTHASE"/>
    <property type="match status" value="1"/>
</dbReference>
<comment type="cofactor">
    <cofactor evidence="10">
        <name>Zn(2+)</name>
        <dbReference type="ChEBI" id="CHEBI:29105"/>
    </cofactor>
    <text evidence="10">Binds 1 zinc ion per subunit.</text>
</comment>
<evidence type="ECO:0000313" key="12">
    <source>
        <dbReference type="Proteomes" id="UP000774000"/>
    </source>
</evidence>
<dbReference type="SUPFAM" id="SSF52402">
    <property type="entry name" value="Adenine nucleotide alpha hydrolases-like"/>
    <property type="match status" value="1"/>
</dbReference>
<dbReference type="Proteomes" id="UP000774000">
    <property type="component" value="Unassembled WGS sequence"/>
</dbReference>
<evidence type="ECO:0000256" key="8">
    <source>
        <dbReference type="ARBA" id="ARBA00039149"/>
    </source>
</evidence>
<sequence length="226" mass="24832">MSENKKAVVLLSGGLDSTTALYLAKDKGYDLYALSFDYGQSHGRELKAARDVAQEVGVEEHVVVETNMSAWGGSSLTDEEMEIPEGDDSNDEIPSTYVPARNMIFLSYAASYAEAVGAQHVFIGVSEVDYSGYVDCRQEFIDAMENAINQGTVCAVEEDKEIEVHTPFINMTKAEEVELGMKLGVDYSLTWTCYRGGEVACGDCDSCVLRLKAFKEAGYEDPVEYE</sequence>
<dbReference type="NCBIfam" id="TIGR00364">
    <property type="entry name" value="7-cyano-7-deazaguanine synthase QueC"/>
    <property type="match status" value="1"/>
</dbReference>
<keyword evidence="6 10" id="KW-0067">ATP-binding</keyword>
<name>A0A938XUQ7_9FIRM</name>
<dbReference type="EC" id="6.3.4.20" evidence="8 10"/>
<keyword evidence="4 10" id="KW-0547">Nucleotide-binding</keyword>
<protein>
    <recommendedName>
        <fullName evidence="8 10">7-cyano-7-deazaguanine synthase</fullName>
        <ecNumber evidence="8 10">6.3.4.20</ecNumber>
    </recommendedName>
    <alternativeName>
        <fullName evidence="10">7-cyano-7-carbaguanine synthase</fullName>
    </alternativeName>
    <alternativeName>
        <fullName evidence="10">PreQ(0) synthase</fullName>
    </alternativeName>
    <alternativeName>
        <fullName evidence="10">Queuosine biosynthesis protein QueC</fullName>
    </alternativeName>
</protein>
<keyword evidence="12" id="KW-1185">Reference proteome</keyword>
<dbReference type="GO" id="GO:0008270">
    <property type="term" value="F:zinc ion binding"/>
    <property type="evidence" value="ECO:0007669"/>
    <property type="project" value="UniProtKB-UniRule"/>
</dbReference>
<comment type="subunit">
    <text evidence="10">Homodimer.</text>
</comment>
<keyword evidence="3 10" id="KW-0479">Metal-binding</keyword>
<dbReference type="GO" id="GO:0005524">
    <property type="term" value="F:ATP binding"/>
    <property type="evidence" value="ECO:0007669"/>
    <property type="project" value="UniProtKB-UniRule"/>
</dbReference>
<evidence type="ECO:0000256" key="6">
    <source>
        <dbReference type="ARBA" id="ARBA00022840"/>
    </source>
</evidence>
<dbReference type="AlphaFoldDB" id="A0A938XUQ7"/>
<dbReference type="Pfam" id="PF06508">
    <property type="entry name" value="QueC"/>
    <property type="match status" value="1"/>
</dbReference>
<feature type="binding site" evidence="10">
    <location>
        <position position="193"/>
    </location>
    <ligand>
        <name>Zn(2+)</name>
        <dbReference type="ChEBI" id="CHEBI:29105"/>
    </ligand>
</feature>
<gene>
    <name evidence="10" type="primary">queC</name>
    <name evidence="11" type="ORF">JOC47_002743</name>
</gene>
<comment type="caution">
    <text evidence="11">The sequence shown here is derived from an EMBL/GenBank/DDBJ whole genome shotgun (WGS) entry which is preliminary data.</text>
</comment>
<dbReference type="RefSeq" id="WP_204702732.1">
    <property type="nucleotide sequence ID" value="NZ_JAFBDQ010000019.1"/>
</dbReference>
<dbReference type="GO" id="GO:0016879">
    <property type="term" value="F:ligase activity, forming carbon-nitrogen bonds"/>
    <property type="evidence" value="ECO:0007669"/>
    <property type="project" value="UniProtKB-UniRule"/>
</dbReference>
<evidence type="ECO:0000256" key="9">
    <source>
        <dbReference type="ARBA" id="ARBA00047890"/>
    </source>
</evidence>
<evidence type="ECO:0000256" key="5">
    <source>
        <dbReference type="ARBA" id="ARBA00022833"/>
    </source>
</evidence>
<dbReference type="Gene3D" id="3.40.50.620">
    <property type="entry name" value="HUPs"/>
    <property type="match status" value="1"/>
</dbReference>
<proteinExistence type="inferred from homology"/>
<evidence type="ECO:0000256" key="10">
    <source>
        <dbReference type="HAMAP-Rule" id="MF_01633"/>
    </source>
</evidence>
<evidence type="ECO:0000256" key="1">
    <source>
        <dbReference type="ARBA" id="ARBA00005061"/>
    </source>
</evidence>
<feature type="binding site" evidence="10">
    <location>
        <begin position="11"/>
        <end position="21"/>
    </location>
    <ligand>
        <name>ATP</name>
        <dbReference type="ChEBI" id="CHEBI:30616"/>
    </ligand>
</feature>
<dbReference type="GO" id="GO:0008616">
    <property type="term" value="P:tRNA queuosine(34) biosynthetic process"/>
    <property type="evidence" value="ECO:0007669"/>
    <property type="project" value="UniProtKB-UniRule"/>
</dbReference>
<evidence type="ECO:0000256" key="2">
    <source>
        <dbReference type="ARBA" id="ARBA00022598"/>
    </source>
</evidence>
<evidence type="ECO:0000256" key="3">
    <source>
        <dbReference type="ARBA" id="ARBA00022723"/>
    </source>
</evidence>
<comment type="function">
    <text evidence="10">Catalyzes the ATP-dependent conversion of 7-carboxy-7-deazaguanine (CDG) to 7-cyano-7-deazaguanine (preQ(0)).</text>
</comment>
<comment type="catalytic activity">
    <reaction evidence="9 10">
        <text>7-carboxy-7-carbaguanine + NH4(+) + 2 ATP = 7-cyano-7-carbaguanine + 2 AMP + 2 diphosphate + 2 H(+)</text>
        <dbReference type="Rhea" id="RHEA:27982"/>
        <dbReference type="ChEBI" id="CHEBI:15378"/>
        <dbReference type="ChEBI" id="CHEBI:28938"/>
        <dbReference type="ChEBI" id="CHEBI:30616"/>
        <dbReference type="ChEBI" id="CHEBI:33019"/>
        <dbReference type="ChEBI" id="CHEBI:45075"/>
        <dbReference type="ChEBI" id="CHEBI:61036"/>
        <dbReference type="ChEBI" id="CHEBI:456215"/>
        <dbReference type="EC" id="6.3.4.20"/>
    </reaction>
</comment>
<dbReference type="InterPro" id="IPR014729">
    <property type="entry name" value="Rossmann-like_a/b/a_fold"/>
</dbReference>
<feature type="binding site" evidence="10">
    <location>
        <position position="201"/>
    </location>
    <ligand>
        <name>Zn(2+)</name>
        <dbReference type="ChEBI" id="CHEBI:29105"/>
    </ligand>
</feature>
<feature type="binding site" evidence="10">
    <location>
        <position position="204"/>
    </location>
    <ligand>
        <name>Zn(2+)</name>
        <dbReference type="ChEBI" id="CHEBI:29105"/>
    </ligand>
</feature>
<reference evidence="11" key="1">
    <citation type="submission" date="2021-01" db="EMBL/GenBank/DDBJ databases">
        <title>Genomic Encyclopedia of Type Strains, Phase IV (KMG-IV): sequencing the most valuable type-strain genomes for metagenomic binning, comparative biology and taxonomic classification.</title>
        <authorList>
            <person name="Goeker M."/>
        </authorList>
    </citation>
    <scope>NUCLEOTIDE SEQUENCE</scope>
    <source>
        <strain evidence="11">DSM 23230</strain>
    </source>
</reference>
<dbReference type="HAMAP" id="MF_01633">
    <property type="entry name" value="QueC"/>
    <property type="match status" value="1"/>
</dbReference>
<evidence type="ECO:0000256" key="4">
    <source>
        <dbReference type="ARBA" id="ARBA00022741"/>
    </source>
</evidence>
<evidence type="ECO:0000256" key="7">
    <source>
        <dbReference type="ARBA" id="ARBA00037993"/>
    </source>
</evidence>
<organism evidence="11 12">
    <name type="scientific">Halanaerobacter jeridensis</name>
    <dbReference type="NCBI Taxonomy" id="706427"/>
    <lineage>
        <taxon>Bacteria</taxon>
        <taxon>Bacillati</taxon>
        <taxon>Bacillota</taxon>
        <taxon>Clostridia</taxon>
        <taxon>Halanaerobiales</taxon>
        <taxon>Halobacteroidaceae</taxon>
        <taxon>Halanaerobacter</taxon>
    </lineage>
</organism>
<feature type="binding site" evidence="10">
    <location>
        <position position="207"/>
    </location>
    <ligand>
        <name>Zn(2+)</name>
        <dbReference type="ChEBI" id="CHEBI:29105"/>
    </ligand>
</feature>
<keyword evidence="2 10" id="KW-0436">Ligase</keyword>
<accession>A0A938XUQ7</accession>
<evidence type="ECO:0000313" key="11">
    <source>
        <dbReference type="EMBL" id="MBM7557875.1"/>
    </source>
</evidence>
<keyword evidence="5 10" id="KW-0862">Zinc</keyword>
<comment type="pathway">
    <text evidence="1 10">Purine metabolism; 7-cyano-7-deazaguanine biosynthesis.</text>
</comment>
<dbReference type="PANTHER" id="PTHR42914">
    <property type="entry name" value="7-CYANO-7-DEAZAGUANINE SYNTHASE"/>
    <property type="match status" value="1"/>
</dbReference>
<comment type="similarity">
    <text evidence="7 10">Belongs to the QueC family.</text>
</comment>
<dbReference type="InterPro" id="IPR018317">
    <property type="entry name" value="QueC"/>
</dbReference>
<dbReference type="CDD" id="cd01995">
    <property type="entry name" value="QueC-like"/>
    <property type="match status" value="1"/>
</dbReference>
<keyword evidence="10" id="KW-0671">Queuosine biosynthesis</keyword>